<dbReference type="EMBL" id="HG994367">
    <property type="protein sequence ID" value="CAF1699910.1"/>
    <property type="molecule type" value="Genomic_DNA"/>
</dbReference>
<name>A0A816I6Z8_BRANA</name>
<evidence type="ECO:0000313" key="1">
    <source>
        <dbReference type="EMBL" id="CAF1699910.1"/>
    </source>
</evidence>
<accession>A0A816I6Z8</accession>
<protein>
    <submittedName>
        <fullName evidence="1">(rape) hypothetical protein</fullName>
    </submittedName>
</protein>
<dbReference type="Proteomes" id="UP001295469">
    <property type="component" value="Chromosome C03"/>
</dbReference>
<organism evidence="1">
    <name type="scientific">Brassica napus</name>
    <name type="common">Rape</name>
    <dbReference type="NCBI Taxonomy" id="3708"/>
    <lineage>
        <taxon>Eukaryota</taxon>
        <taxon>Viridiplantae</taxon>
        <taxon>Streptophyta</taxon>
        <taxon>Embryophyta</taxon>
        <taxon>Tracheophyta</taxon>
        <taxon>Spermatophyta</taxon>
        <taxon>Magnoliopsida</taxon>
        <taxon>eudicotyledons</taxon>
        <taxon>Gunneridae</taxon>
        <taxon>Pentapetalae</taxon>
        <taxon>rosids</taxon>
        <taxon>malvids</taxon>
        <taxon>Brassicales</taxon>
        <taxon>Brassicaceae</taxon>
        <taxon>Brassiceae</taxon>
        <taxon>Brassica</taxon>
    </lineage>
</organism>
<reference evidence="1" key="1">
    <citation type="submission" date="2021-01" db="EMBL/GenBank/DDBJ databases">
        <authorList>
            <consortium name="Genoscope - CEA"/>
            <person name="William W."/>
        </authorList>
    </citation>
    <scope>NUCLEOTIDE SEQUENCE</scope>
</reference>
<gene>
    <name evidence="1" type="ORF">DARMORV10_C03P22120.1</name>
</gene>
<dbReference type="AlphaFoldDB" id="A0A816I6Z8"/>
<proteinExistence type="predicted"/>
<sequence length="110" mass="12373">MGLRGNWRTLINNPQGIWSSGMILALGARGPEFDSRNAPIDIFNSLGIWSSGMILALGARGPKFDFRNAPIDFLIVCPELLFKSFPSFDFQRSCLRQQFSNHFLIFSSCK</sequence>